<dbReference type="EMBL" id="CM042021">
    <property type="protein sequence ID" value="KAI3817037.1"/>
    <property type="molecule type" value="Genomic_DNA"/>
</dbReference>
<comment type="caution">
    <text evidence="1">The sequence shown here is derived from an EMBL/GenBank/DDBJ whole genome shotgun (WGS) entry which is preliminary data.</text>
</comment>
<protein>
    <submittedName>
        <fullName evidence="1">Uncharacterized protein</fullName>
    </submittedName>
</protein>
<evidence type="ECO:0000313" key="1">
    <source>
        <dbReference type="EMBL" id="KAI3817037.1"/>
    </source>
</evidence>
<organism evidence="1 2">
    <name type="scientific">Smallanthus sonchifolius</name>
    <dbReference type="NCBI Taxonomy" id="185202"/>
    <lineage>
        <taxon>Eukaryota</taxon>
        <taxon>Viridiplantae</taxon>
        <taxon>Streptophyta</taxon>
        <taxon>Embryophyta</taxon>
        <taxon>Tracheophyta</taxon>
        <taxon>Spermatophyta</taxon>
        <taxon>Magnoliopsida</taxon>
        <taxon>eudicotyledons</taxon>
        <taxon>Gunneridae</taxon>
        <taxon>Pentapetalae</taxon>
        <taxon>asterids</taxon>
        <taxon>campanulids</taxon>
        <taxon>Asterales</taxon>
        <taxon>Asteraceae</taxon>
        <taxon>Asteroideae</taxon>
        <taxon>Heliantheae alliance</taxon>
        <taxon>Millerieae</taxon>
        <taxon>Smallanthus</taxon>
    </lineage>
</organism>
<evidence type="ECO:0000313" key="2">
    <source>
        <dbReference type="Proteomes" id="UP001056120"/>
    </source>
</evidence>
<proteinExistence type="predicted"/>
<name>A0ACB9JA73_9ASTR</name>
<sequence>MRCFSCCFRIRDDRRTQINRFSQPITAIAKSGCIYVLSDEDGDLSQCEDGRYGVTGSLVLDDQLRAEAKFLKACGTLPQTPVEIRRTEKSKDSQPHNGDTESTFNPRLPNTAIEEALQKQPDQLQSPITLFQKFENGSDSSSHSSNSSSKSCVPYRSLENTDSISSNSFEGCGIAPAASTHCKNKSVHFESQSDSCSFSSESSSPKIIKVPLKLYESAFDHTISKPSPYPTPLKLTDDMQTPGTVFPSYGKNPRIRVQYVYSGINPRNFSQLDTRIEEESVEQSDKEIPQSQVKLLGSSTKKELNVSPTLSSWLPPKSNHEDCIDQGLVGQTPGDRPILGVVSSDWNADETSFTPKWGDVNGIPNTTNKYSENQKVSWHATPFEERLEKALLEDKSISKIDLERQRVSNSNEKEKIENAGFYIQPLRWDSTEKRNKSGVCNLRNGKNGSNTGKRLPKIPARKMAEGQDVHERIRLQRWPEVVLG</sequence>
<gene>
    <name evidence="1" type="ORF">L1987_10824</name>
</gene>
<accession>A0ACB9JA73</accession>
<reference evidence="1 2" key="2">
    <citation type="journal article" date="2022" name="Mol. Ecol. Resour.">
        <title>The genomes of chicory, endive, great burdock and yacon provide insights into Asteraceae paleo-polyploidization history and plant inulin production.</title>
        <authorList>
            <person name="Fan W."/>
            <person name="Wang S."/>
            <person name="Wang H."/>
            <person name="Wang A."/>
            <person name="Jiang F."/>
            <person name="Liu H."/>
            <person name="Zhao H."/>
            <person name="Xu D."/>
            <person name="Zhang Y."/>
        </authorList>
    </citation>
    <scope>NUCLEOTIDE SEQUENCE [LARGE SCALE GENOMIC DNA]</scope>
    <source>
        <strain evidence="2">cv. Yunnan</strain>
        <tissue evidence="1">Leaves</tissue>
    </source>
</reference>
<dbReference type="Proteomes" id="UP001056120">
    <property type="component" value="Linkage Group LG04"/>
</dbReference>
<keyword evidence="2" id="KW-1185">Reference proteome</keyword>
<reference evidence="2" key="1">
    <citation type="journal article" date="2022" name="Mol. Ecol. Resour.">
        <title>The genomes of chicory, endive, great burdock and yacon provide insights into Asteraceae palaeo-polyploidization history and plant inulin production.</title>
        <authorList>
            <person name="Fan W."/>
            <person name="Wang S."/>
            <person name="Wang H."/>
            <person name="Wang A."/>
            <person name="Jiang F."/>
            <person name="Liu H."/>
            <person name="Zhao H."/>
            <person name="Xu D."/>
            <person name="Zhang Y."/>
        </authorList>
    </citation>
    <scope>NUCLEOTIDE SEQUENCE [LARGE SCALE GENOMIC DNA]</scope>
    <source>
        <strain evidence="2">cv. Yunnan</strain>
    </source>
</reference>